<dbReference type="PROSITE" id="PS01081">
    <property type="entry name" value="HTH_TETR_1"/>
    <property type="match status" value="1"/>
</dbReference>
<evidence type="ECO:0000259" key="3">
    <source>
        <dbReference type="PROSITE" id="PS50977"/>
    </source>
</evidence>
<dbReference type="InterPro" id="IPR001647">
    <property type="entry name" value="HTH_TetR"/>
</dbReference>
<dbReference type="PANTHER" id="PTHR43479">
    <property type="entry name" value="ACREF/ENVCD OPERON REPRESSOR-RELATED"/>
    <property type="match status" value="1"/>
</dbReference>
<dbReference type="RefSeq" id="WP_406787621.1">
    <property type="nucleotide sequence ID" value="NZ_JBJIAA010000008.1"/>
</dbReference>
<dbReference type="Gene3D" id="1.10.357.10">
    <property type="entry name" value="Tetracycline Repressor, domain 2"/>
    <property type="match status" value="1"/>
</dbReference>
<dbReference type="Pfam" id="PF00440">
    <property type="entry name" value="TetR_N"/>
    <property type="match status" value="1"/>
</dbReference>
<dbReference type="InterPro" id="IPR009057">
    <property type="entry name" value="Homeodomain-like_sf"/>
</dbReference>
<dbReference type="SUPFAM" id="SSF46689">
    <property type="entry name" value="Homeodomain-like"/>
    <property type="match status" value="1"/>
</dbReference>
<keyword evidence="5" id="KW-1185">Reference proteome</keyword>
<dbReference type="EMBL" id="JBJIAA010000008">
    <property type="protein sequence ID" value="MFL0250963.1"/>
    <property type="molecule type" value="Genomic_DNA"/>
</dbReference>
<feature type="domain" description="HTH tetR-type" evidence="3">
    <location>
        <begin position="5"/>
        <end position="65"/>
    </location>
</feature>
<dbReference type="SUPFAM" id="SSF48498">
    <property type="entry name" value="Tetracyclin repressor-like, C-terminal domain"/>
    <property type="match status" value="1"/>
</dbReference>
<dbReference type="PRINTS" id="PR00455">
    <property type="entry name" value="HTHTETR"/>
</dbReference>
<evidence type="ECO:0000256" key="1">
    <source>
        <dbReference type="ARBA" id="ARBA00023125"/>
    </source>
</evidence>
<gene>
    <name evidence="4" type="ORF">ACJDT4_11065</name>
</gene>
<dbReference type="InterPro" id="IPR050624">
    <property type="entry name" value="HTH-type_Tx_Regulator"/>
</dbReference>
<dbReference type="InterPro" id="IPR036271">
    <property type="entry name" value="Tet_transcr_reg_TetR-rel_C_sf"/>
</dbReference>
<dbReference type="InterPro" id="IPR023772">
    <property type="entry name" value="DNA-bd_HTH_TetR-type_CS"/>
</dbReference>
<dbReference type="PANTHER" id="PTHR43479:SF11">
    <property type="entry name" value="ACREF_ENVCD OPERON REPRESSOR-RELATED"/>
    <property type="match status" value="1"/>
</dbReference>
<feature type="DNA-binding region" description="H-T-H motif" evidence="2">
    <location>
        <begin position="28"/>
        <end position="47"/>
    </location>
</feature>
<evidence type="ECO:0000313" key="5">
    <source>
        <dbReference type="Proteomes" id="UP001623592"/>
    </source>
</evidence>
<evidence type="ECO:0000313" key="4">
    <source>
        <dbReference type="EMBL" id="MFL0250963.1"/>
    </source>
</evidence>
<protein>
    <submittedName>
        <fullName evidence="4">TetR/AcrR family transcriptional regulator</fullName>
    </submittedName>
</protein>
<keyword evidence="1 2" id="KW-0238">DNA-binding</keyword>
<dbReference type="Gene3D" id="1.10.10.60">
    <property type="entry name" value="Homeodomain-like"/>
    <property type="match status" value="1"/>
</dbReference>
<sequence length="192" mass="22426">MELHIKRKDKIIQTSIDILDELGFQGLTTKEISKREQISEAAIYKHFKGKAEIICGILDYYYKFDNDIKQTIEINRYSPKQSIRFIAECLGEYYENYPAITVVPFYYEALSHEKGASNKIKETYKLRSNYLTHLIEKGIKEREFPKNTSSEDLANIILGTSRTIILIWRMEKGEFLLKEKLLSTLNIILKAC</sequence>
<organism evidence="4 5">
    <name type="scientific">Clostridium neuense</name>
    <dbReference type="NCBI Taxonomy" id="1728934"/>
    <lineage>
        <taxon>Bacteria</taxon>
        <taxon>Bacillati</taxon>
        <taxon>Bacillota</taxon>
        <taxon>Clostridia</taxon>
        <taxon>Eubacteriales</taxon>
        <taxon>Clostridiaceae</taxon>
        <taxon>Clostridium</taxon>
    </lineage>
</organism>
<comment type="caution">
    <text evidence="4">The sequence shown here is derived from an EMBL/GenBank/DDBJ whole genome shotgun (WGS) entry which is preliminary data.</text>
</comment>
<accession>A0ABW8TEV2</accession>
<name>A0ABW8TEV2_9CLOT</name>
<reference evidence="4 5" key="1">
    <citation type="submission" date="2024-11" db="EMBL/GenBank/DDBJ databases">
        <authorList>
            <person name="Heng Y.C."/>
            <person name="Lim A.C.H."/>
            <person name="Lee J.K.Y."/>
            <person name="Kittelmann S."/>
        </authorList>
    </citation>
    <scope>NUCLEOTIDE SEQUENCE [LARGE SCALE GENOMIC DNA]</scope>
    <source>
        <strain evidence="4 5">WILCCON 0114</strain>
    </source>
</reference>
<evidence type="ECO:0000256" key="2">
    <source>
        <dbReference type="PROSITE-ProRule" id="PRU00335"/>
    </source>
</evidence>
<dbReference type="PROSITE" id="PS50977">
    <property type="entry name" value="HTH_TETR_2"/>
    <property type="match status" value="1"/>
</dbReference>
<proteinExistence type="predicted"/>
<dbReference type="Proteomes" id="UP001623592">
    <property type="component" value="Unassembled WGS sequence"/>
</dbReference>